<feature type="domain" description="DNA mismatch repair protein S5" evidence="6">
    <location>
        <begin position="216"/>
        <end position="335"/>
    </location>
</feature>
<reference evidence="7 8" key="1">
    <citation type="submission" date="2023-10" db="EMBL/GenBank/DDBJ databases">
        <title>Genomes of two closely related lineages of the louse Polyplax serrata with different host specificities.</title>
        <authorList>
            <person name="Martinu J."/>
            <person name="Tarabai H."/>
            <person name="Stefka J."/>
            <person name="Hypsa V."/>
        </authorList>
    </citation>
    <scope>NUCLEOTIDE SEQUENCE [LARGE SCALE GENOMIC DNA]</scope>
    <source>
        <strain evidence="7">HR10_N</strain>
    </source>
</reference>
<dbReference type="InterPro" id="IPR014721">
    <property type="entry name" value="Ribsml_uS5_D2-typ_fold_subgr"/>
</dbReference>
<dbReference type="Gene3D" id="3.30.230.10">
    <property type="match status" value="1"/>
</dbReference>
<dbReference type="FunFam" id="3.30.230.10:FF:000014">
    <property type="entry name" value="DNA mismatch repair protein Mlh1"/>
    <property type="match status" value="1"/>
</dbReference>
<dbReference type="PANTHER" id="PTHR10073">
    <property type="entry name" value="DNA MISMATCH REPAIR PROTEIN MLH, PMS, MUTL"/>
    <property type="match status" value="1"/>
</dbReference>
<accession>A0AAN8PY43</accession>
<dbReference type="Pfam" id="PF01119">
    <property type="entry name" value="DNA_mis_repair"/>
    <property type="match status" value="1"/>
</dbReference>
<evidence type="ECO:0000256" key="2">
    <source>
        <dbReference type="ARBA" id="ARBA00006082"/>
    </source>
</evidence>
<dbReference type="EMBL" id="JAWJWE010000037">
    <property type="protein sequence ID" value="KAK6625686.1"/>
    <property type="molecule type" value="Genomic_DNA"/>
</dbReference>
<dbReference type="InterPro" id="IPR014762">
    <property type="entry name" value="DNA_mismatch_repair_CS"/>
</dbReference>
<dbReference type="InterPro" id="IPR013507">
    <property type="entry name" value="DNA_mismatch_S5_2-like"/>
</dbReference>
<protein>
    <recommendedName>
        <fullName evidence="6">DNA mismatch repair protein S5 domain-containing protein</fullName>
    </recommendedName>
</protein>
<keyword evidence="3" id="KW-0227">DNA damage</keyword>
<evidence type="ECO:0000313" key="7">
    <source>
        <dbReference type="EMBL" id="KAK6625686.1"/>
    </source>
</evidence>
<dbReference type="InterPro" id="IPR038973">
    <property type="entry name" value="MutL/Mlh/Pms-like"/>
</dbReference>
<sequence length="655" mass="74510">MNSPPNSIRKLDEAVINRIAAGEVIQRPFNALKELIENSLDAKSTKIQIAVRDGGLKLLQITDNGTGIRKEDLDIVCERFTTSKLTKFEDLTKISTYGFRGEALASISHVAHLTIVSKVNDSPCGYKASYKDSKLKGPPKLCAVEKGTQIIVEDLFYNVPTRKNALRSPTEEYSKIVDLVRKYAIHNFTVGFSLKKQREALSDITTPQNSTAVDNIQLIYGASIAKELMEIKDTDEAFKLELYGQITNVNYSNKKFTFLLFINNRLVGSSALKSTIEQVYSLYLPKNAYPFVYLSLQLCPENVDVNVHPTKHEVHFLHEDKIIQKVRTVIETALLGSNTSRMYYTQAKLPVAFAAEVTEPTETTVHDSSMKKVNPQNTVRTNATDQKLEKFFSGSPEIKKEADKSVKGSEKREIKLRSILQLKTDIENSLHSGLHNVIKNFVLVGFVNPTQCLLQYDTKLYLCNTENLVKELIYQKLLFNFANFGVIRFSNPVSIKELIKFYLELNNDKWSETDGTKDEVAGNMVELLIEKSDMLEDYFSIEIDSEGNICSLPLVLDKYMPNLCFLPDFIMRICTDVDWESEKPCLDGICREISRFYSKITAEEEDSDKNWKWITEFVLLSSMRNSMLPPKKFTQDGTFLEIANLPDLYKVFERC</sequence>
<evidence type="ECO:0000256" key="5">
    <source>
        <dbReference type="ARBA" id="ARBA00023242"/>
    </source>
</evidence>
<keyword evidence="5" id="KW-0539">Nucleus</keyword>
<evidence type="ECO:0000256" key="1">
    <source>
        <dbReference type="ARBA" id="ARBA00004123"/>
    </source>
</evidence>
<dbReference type="GO" id="GO:0140664">
    <property type="term" value="F:ATP-dependent DNA damage sensor activity"/>
    <property type="evidence" value="ECO:0007669"/>
    <property type="project" value="InterPro"/>
</dbReference>
<keyword evidence="4" id="KW-0234">DNA repair</keyword>
<dbReference type="PANTHER" id="PTHR10073:SF12">
    <property type="entry name" value="DNA MISMATCH REPAIR PROTEIN MLH1"/>
    <property type="match status" value="1"/>
</dbReference>
<dbReference type="InterPro" id="IPR002099">
    <property type="entry name" value="MutL/Mlh/PMS"/>
</dbReference>
<dbReference type="FunFam" id="3.30.565.10:FF:000109">
    <property type="entry name" value="Related to MLH1-DNA mismatch repair protein"/>
    <property type="match status" value="1"/>
</dbReference>
<dbReference type="GO" id="GO:0016887">
    <property type="term" value="F:ATP hydrolysis activity"/>
    <property type="evidence" value="ECO:0007669"/>
    <property type="project" value="InterPro"/>
</dbReference>
<organism evidence="7 8">
    <name type="scientific">Polyplax serrata</name>
    <name type="common">Common mouse louse</name>
    <dbReference type="NCBI Taxonomy" id="468196"/>
    <lineage>
        <taxon>Eukaryota</taxon>
        <taxon>Metazoa</taxon>
        <taxon>Ecdysozoa</taxon>
        <taxon>Arthropoda</taxon>
        <taxon>Hexapoda</taxon>
        <taxon>Insecta</taxon>
        <taxon>Pterygota</taxon>
        <taxon>Neoptera</taxon>
        <taxon>Paraneoptera</taxon>
        <taxon>Psocodea</taxon>
        <taxon>Troctomorpha</taxon>
        <taxon>Phthiraptera</taxon>
        <taxon>Anoplura</taxon>
        <taxon>Polyplacidae</taxon>
        <taxon>Polyplax</taxon>
    </lineage>
</organism>
<dbReference type="Proteomes" id="UP001372834">
    <property type="component" value="Unassembled WGS sequence"/>
</dbReference>
<dbReference type="Pfam" id="PF16413">
    <property type="entry name" value="Mlh1_C"/>
    <property type="match status" value="1"/>
</dbReference>
<name>A0AAN8PY43_POLSC</name>
<dbReference type="GO" id="GO:0032389">
    <property type="term" value="C:MutLalpha complex"/>
    <property type="evidence" value="ECO:0007669"/>
    <property type="project" value="TreeGrafter"/>
</dbReference>
<dbReference type="Pfam" id="PF13589">
    <property type="entry name" value="HATPase_c_3"/>
    <property type="match status" value="1"/>
</dbReference>
<evidence type="ECO:0000256" key="4">
    <source>
        <dbReference type="ARBA" id="ARBA00023204"/>
    </source>
</evidence>
<dbReference type="SUPFAM" id="SSF55874">
    <property type="entry name" value="ATPase domain of HSP90 chaperone/DNA topoisomerase II/histidine kinase"/>
    <property type="match status" value="1"/>
</dbReference>
<dbReference type="InterPro" id="IPR032189">
    <property type="entry name" value="Mlh1_C"/>
</dbReference>
<dbReference type="GO" id="GO:0005524">
    <property type="term" value="F:ATP binding"/>
    <property type="evidence" value="ECO:0007669"/>
    <property type="project" value="InterPro"/>
</dbReference>
<comment type="caution">
    <text evidence="7">The sequence shown here is derived from an EMBL/GenBank/DDBJ whole genome shotgun (WGS) entry which is preliminary data.</text>
</comment>
<evidence type="ECO:0000256" key="3">
    <source>
        <dbReference type="ARBA" id="ARBA00022763"/>
    </source>
</evidence>
<dbReference type="Gene3D" id="3.30.565.10">
    <property type="entry name" value="Histidine kinase-like ATPase, C-terminal domain"/>
    <property type="match status" value="1"/>
</dbReference>
<evidence type="ECO:0000259" key="6">
    <source>
        <dbReference type="SMART" id="SM01340"/>
    </source>
</evidence>
<proteinExistence type="inferred from homology"/>
<dbReference type="SUPFAM" id="SSF54211">
    <property type="entry name" value="Ribosomal protein S5 domain 2-like"/>
    <property type="match status" value="1"/>
</dbReference>
<dbReference type="SMART" id="SM01340">
    <property type="entry name" value="DNA_mis_repair"/>
    <property type="match status" value="1"/>
</dbReference>
<gene>
    <name evidence="7" type="ORF">RUM43_005985</name>
</gene>
<dbReference type="PROSITE" id="PS00058">
    <property type="entry name" value="DNA_MISMATCH_REPAIR_1"/>
    <property type="match status" value="1"/>
</dbReference>
<dbReference type="GO" id="GO:0006298">
    <property type="term" value="P:mismatch repair"/>
    <property type="evidence" value="ECO:0007669"/>
    <property type="project" value="InterPro"/>
</dbReference>
<dbReference type="InterPro" id="IPR020568">
    <property type="entry name" value="Ribosomal_Su5_D2-typ_SF"/>
</dbReference>
<dbReference type="CDD" id="cd16926">
    <property type="entry name" value="HATPase_MutL-MLH-PMS-like"/>
    <property type="match status" value="1"/>
</dbReference>
<dbReference type="InterPro" id="IPR036890">
    <property type="entry name" value="HATPase_C_sf"/>
</dbReference>
<dbReference type="AlphaFoldDB" id="A0AAN8PY43"/>
<comment type="subcellular location">
    <subcellularLocation>
        <location evidence="1">Nucleus</location>
    </subcellularLocation>
</comment>
<comment type="similarity">
    <text evidence="2">Belongs to the DNA mismatch repair MutL/HexB family.</text>
</comment>
<dbReference type="NCBIfam" id="TIGR00585">
    <property type="entry name" value="mutl"/>
    <property type="match status" value="1"/>
</dbReference>
<dbReference type="GO" id="GO:0030983">
    <property type="term" value="F:mismatched DNA binding"/>
    <property type="evidence" value="ECO:0007669"/>
    <property type="project" value="InterPro"/>
</dbReference>
<evidence type="ECO:0000313" key="8">
    <source>
        <dbReference type="Proteomes" id="UP001372834"/>
    </source>
</evidence>